<dbReference type="Proteomes" id="UP000051269">
    <property type="component" value="Unassembled WGS sequence"/>
</dbReference>
<reference evidence="1 2" key="1">
    <citation type="submission" date="2015-10" db="EMBL/GenBank/DDBJ databases">
        <title>Metagenome-Assembled Genomes uncover a global brackish microbiome.</title>
        <authorList>
            <person name="Hugerth L.W."/>
            <person name="Larsson J."/>
            <person name="Alneberg J."/>
            <person name="Lindh M.V."/>
            <person name="Legrand C."/>
            <person name="Pinhassi J."/>
            <person name="Andersson A.F."/>
        </authorList>
    </citation>
    <scope>NUCLEOTIDE SEQUENCE [LARGE SCALE GENOMIC DNA]</scope>
    <source>
        <strain evidence="1">BACL18 MAG-120507-bin52</strain>
    </source>
</reference>
<proteinExistence type="predicted"/>
<dbReference type="EMBL" id="LIBO01000011">
    <property type="protein sequence ID" value="KRO63044.1"/>
    <property type="molecule type" value="Genomic_DNA"/>
</dbReference>
<gene>
    <name evidence="1" type="ORF">ABR82_01060</name>
</gene>
<evidence type="ECO:0000313" key="1">
    <source>
        <dbReference type="EMBL" id="KRO63044.1"/>
    </source>
</evidence>
<dbReference type="AlphaFoldDB" id="A0A0R2RK98"/>
<protein>
    <submittedName>
        <fullName evidence="1">Uncharacterized protein</fullName>
    </submittedName>
</protein>
<evidence type="ECO:0000313" key="2">
    <source>
        <dbReference type="Proteomes" id="UP000051269"/>
    </source>
</evidence>
<comment type="caution">
    <text evidence="1">The sequence shown here is derived from an EMBL/GenBank/DDBJ whole genome shotgun (WGS) entry which is preliminary data.</text>
</comment>
<sequence>MLRRRSQPKRLEAVRADLFLTRRKGLIPKRRPNGRVETGAKESLYFKDFDQASGKMRREVGIKKEGTWLLYFLEKEARRWRGPAV</sequence>
<name>A0A0R2RK98_9BACT</name>
<organism evidence="1 2">
    <name type="scientific">Verrucomicrobia subdivision 6 bacterium BACL9 MAG-120507-bin52</name>
    <dbReference type="NCBI Taxonomy" id="1655590"/>
    <lineage>
        <taxon>Bacteria</taxon>
        <taxon>Pseudomonadati</taxon>
        <taxon>Verrucomicrobiota</taxon>
        <taxon>Verrucomicrobiia</taxon>
        <taxon>Verrucomicrobiales</taxon>
        <taxon>Verrucomicrobia subdivision 6</taxon>
    </lineage>
</organism>
<accession>A0A0R2RK98</accession>